<dbReference type="RefSeq" id="XP_001424287.1">
    <property type="nucleotide sequence ID" value="XM_001424250.1"/>
</dbReference>
<dbReference type="HOGENOM" id="CLU_763870_0_0_1"/>
<name>A0BEC2_PARTE</name>
<evidence type="ECO:0008006" key="3">
    <source>
        <dbReference type="Google" id="ProtNLM"/>
    </source>
</evidence>
<dbReference type="GeneID" id="5010075"/>
<gene>
    <name evidence="1" type="ORF">GSPATT00027922001</name>
</gene>
<dbReference type="KEGG" id="ptm:GSPATT00027922001"/>
<evidence type="ECO:0000313" key="1">
    <source>
        <dbReference type="EMBL" id="CAK56889.1"/>
    </source>
</evidence>
<dbReference type="Proteomes" id="UP000000600">
    <property type="component" value="Unassembled WGS sequence"/>
</dbReference>
<evidence type="ECO:0000313" key="2">
    <source>
        <dbReference type="Proteomes" id="UP000000600"/>
    </source>
</evidence>
<protein>
    <recommendedName>
        <fullName evidence="3">Transmembrane protein</fullName>
    </recommendedName>
</protein>
<dbReference type="EMBL" id="CT867989">
    <property type="protein sequence ID" value="CAK56889.1"/>
    <property type="molecule type" value="Genomic_DNA"/>
</dbReference>
<dbReference type="InParanoid" id="A0BEC2"/>
<reference evidence="1 2" key="1">
    <citation type="journal article" date="2006" name="Nature">
        <title>Global trends of whole-genome duplications revealed by the ciliate Paramecium tetraurelia.</title>
        <authorList>
            <consortium name="Genoscope"/>
            <person name="Aury J.-M."/>
            <person name="Jaillon O."/>
            <person name="Duret L."/>
            <person name="Noel B."/>
            <person name="Jubin C."/>
            <person name="Porcel B.M."/>
            <person name="Segurens B."/>
            <person name="Daubin V."/>
            <person name="Anthouard V."/>
            <person name="Aiach N."/>
            <person name="Arnaiz O."/>
            <person name="Billaut A."/>
            <person name="Beisson J."/>
            <person name="Blanc I."/>
            <person name="Bouhouche K."/>
            <person name="Camara F."/>
            <person name="Duharcourt S."/>
            <person name="Guigo R."/>
            <person name="Gogendeau D."/>
            <person name="Katinka M."/>
            <person name="Keller A.-M."/>
            <person name="Kissmehl R."/>
            <person name="Klotz C."/>
            <person name="Koll F."/>
            <person name="Le Moue A."/>
            <person name="Lepere C."/>
            <person name="Malinsky S."/>
            <person name="Nowacki M."/>
            <person name="Nowak J.K."/>
            <person name="Plattner H."/>
            <person name="Poulain J."/>
            <person name="Ruiz F."/>
            <person name="Serrano V."/>
            <person name="Zagulski M."/>
            <person name="Dessen P."/>
            <person name="Betermier M."/>
            <person name="Weissenbach J."/>
            <person name="Scarpelli C."/>
            <person name="Schachter V."/>
            <person name="Sperling L."/>
            <person name="Meyer E."/>
            <person name="Cohen J."/>
            <person name="Wincker P."/>
        </authorList>
    </citation>
    <scope>NUCLEOTIDE SEQUENCE [LARGE SCALE GENOMIC DNA]</scope>
    <source>
        <strain evidence="1 2">Stock d4-2</strain>
    </source>
</reference>
<keyword evidence="2" id="KW-1185">Reference proteome</keyword>
<organism evidence="1 2">
    <name type="scientific">Paramecium tetraurelia</name>
    <dbReference type="NCBI Taxonomy" id="5888"/>
    <lineage>
        <taxon>Eukaryota</taxon>
        <taxon>Sar</taxon>
        <taxon>Alveolata</taxon>
        <taxon>Ciliophora</taxon>
        <taxon>Intramacronucleata</taxon>
        <taxon>Oligohymenophorea</taxon>
        <taxon>Peniculida</taxon>
        <taxon>Parameciidae</taxon>
        <taxon>Paramecium</taxon>
    </lineage>
</organism>
<proteinExistence type="predicted"/>
<sequence length="363" mass="42546">MKCSQVEQLGIFKSDTYYAQGCTNLKGKCILSQICQQQRYNLMQFLTTFDNKCTDYIMNKQACLLNIRGHKCFFDPNQYPENKCQEYKEEQIVCSSLTQINIEICMNYYYIMFLQRIFLRLQIDQGLPCLWLNGACQLFQAVSPDTCSKAGDQRSKNVCLSISGKDNFVNIKILILQHKGNYKAENCLNNINKLQCNFLINQFLHTQNTVQKEFQQVWISFRSYKNLKLPTLMIAIQLLVINHAYQLQNMFNQIIIILSNQFLCYLNKQIIYFQCTIKYFKDYISNINLLEFGSQDLKFQECFGSNSILQIYNQNNFIGQGKPHLRIIYIFTYFSNLYFDALITLAQCCNGEVNSFFKQVISL</sequence>
<accession>A0BEC2</accession>
<dbReference type="AlphaFoldDB" id="A0BEC2"/>